<keyword evidence="4 7" id="KW-0808">Transferase</keyword>
<dbReference type="AlphaFoldDB" id="A0A2D3W5K4"/>
<dbReference type="FunFam" id="3.40.640.10:FF:000033">
    <property type="entry name" value="Aspartate aminotransferase"/>
    <property type="match status" value="1"/>
</dbReference>
<evidence type="ECO:0000256" key="4">
    <source>
        <dbReference type="ARBA" id="ARBA00022679"/>
    </source>
</evidence>
<dbReference type="InterPro" id="IPR004839">
    <property type="entry name" value="Aminotransferase_I/II_large"/>
</dbReference>
<dbReference type="PANTHER" id="PTHR46383">
    <property type="entry name" value="ASPARTATE AMINOTRANSFERASE"/>
    <property type="match status" value="1"/>
</dbReference>
<comment type="caution">
    <text evidence="7">The sequence shown here is derived from an EMBL/GenBank/DDBJ whole genome shotgun (WGS) entry which is preliminary data.</text>
</comment>
<comment type="similarity">
    <text evidence="2">Belongs to the class-I pyridoxal-phosphate-dependent aminotransferase family.</text>
</comment>
<dbReference type="GO" id="GO:0006520">
    <property type="term" value="P:amino acid metabolic process"/>
    <property type="evidence" value="ECO:0007669"/>
    <property type="project" value="InterPro"/>
</dbReference>
<evidence type="ECO:0000256" key="1">
    <source>
        <dbReference type="ARBA" id="ARBA00001933"/>
    </source>
</evidence>
<proteinExistence type="inferred from homology"/>
<dbReference type="PRINTS" id="PR00753">
    <property type="entry name" value="ACCSYNTHASE"/>
</dbReference>
<dbReference type="STRING" id="366522.GCA_001548055_01254"/>
<keyword evidence="5" id="KW-0663">Pyridoxal phosphate</keyword>
<feature type="non-terminal residue" evidence="7">
    <location>
        <position position="1"/>
    </location>
</feature>
<dbReference type="Gene3D" id="3.90.1150.10">
    <property type="entry name" value="Aspartate Aminotransferase, domain 1"/>
    <property type="match status" value="1"/>
</dbReference>
<reference evidence="7 8" key="1">
    <citation type="journal article" date="2017" name="Front. Microbiol.">
        <title>Comparative Genomic Analysis of the Class Epsilonproteobacteria and Proposed Reclassification to Epsilonbacteraeota (phyl. nov.).</title>
        <authorList>
            <person name="Waite D.W."/>
            <person name="Vanwonterghem I."/>
            <person name="Rinke C."/>
            <person name="Parks D.H."/>
            <person name="Zhang Y."/>
            <person name="Takai K."/>
            <person name="Sievert S.M."/>
            <person name="Simon J."/>
            <person name="Campbell B.J."/>
            <person name="Hanson T.E."/>
            <person name="Woyke T."/>
            <person name="Klotz M.G."/>
            <person name="Hugenholtz P."/>
        </authorList>
    </citation>
    <scope>NUCLEOTIDE SEQUENCE [LARGE SCALE GENOMIC DNA]</scope>
    <source>
        <strain evidence="7">UBA11420</strain>
    </source>
</reference>
<dbReference type="PANTHER" id="PTHR46383:SF1">
    <property type="entry name" value="ASPARTATE AMINOTRANSFERASE"/>
    <property type="match status" value="1"/>
</dbReference>
<organism evidence="7 8">
    <name type="scientific">Sulfurospirillum cavolei</name>
    <dbReference type="NCBI Taxonomy" id="366522"/>
    <lineage>
        <taxon>Bacteria</taxon>
        <taxon>Pseudomonadati</taxon>
        <taxon>Campylobacterota</taxon>
        <taxon>Epsilonproteobacteria</taxon>
        <taxon>Campylobacterales</taxon>
        <taxon>Sulfurospirillaceae</taxon>
        <taxon>Sulfurospirillum</taxon>
    </lineage>
</organism>
<name>A0A2D3W5K4_9BACT</name>
<dbReference type="InterPro" id="IPR015424">
    <property type="entry name" value="PyrdxlP-dep_Trfase"/>
</dbReference>
<evidence type="ECO:0000256" key="5">
    <source>
        <dbReference type="ARBA" id="ARBA00022898"/>
    </source>
</evidence>
<dbReference type="GO" id="GO:0030170">
    <property type="term" value="F:pyridoxal phosphate binding"/>
    <property type="evidence" value="ECO:0007669"/>
    <property type="project" value="InterPro"/>
</dbReference>
<keyword evidence="3 7" id="KW-0032">Aminotransferase</keyword>
<gene>
    <name evidence="7" type="ORF">CFH80_03865</name>
</gene>
<dbReference type="InterPro" id="IPR050596">
    <property type="entry name" value="AspAT/PAT-like"/>
</dbReference>
<dbReference type="Proteomes" id="UP000231638">
    <property type="component" value="Unassembled WGS sequence"/>
</dbReference>
<dbReference type="SUPFAM" id="SSF53383">
    <property type="entry name" value="PLP-dependent transferases"/>
    <property type="match status" value="1"/>
</dbReference>
<evidence type="ECO:0000256" key="3">
    <source>
        <dbReference type="ARBA" id="ARBA00022576"/>
    </source>
</evidence>
<protein>
    <submittedName>
        <fullName evidence="7">Aspartate aminotransferase</fullName>
    </submittedName>
</protein>
<accession>A0A2D3W5K4</accession>
<comment type="cofactor">
    <cofactor evidence="1">
        <name>pyridoxal 5'-phosphate</name>
        <dbReference type="ChEBI" id="CHEBI:597326"/>
    </cofactor>
</comment>
<dbReference type="InterPro" id="IPR015421">
    <property type="entry name" value="PyrdxlP-dep_Trfase_major"/>
</dbReference>
<dbReference type="CDD" id="cd00609">
    <property type="entry name" value="AAT_like"/>
    <property type="match status" value="1"/>
</dbReference>
<evidence type="ECO:0000256" key="2">
    <source>
        <dbReference type="ARBA" id="ARBA00007441"/>
    </source>
</evidence>
<dbReference type="GO" id="GO:0008483">
    <property type="term" value="F:transaminase activity"/>
    <property type="evidence" value="ECO:0007669"/>
    <property type="project" value="UniProtKB-KW"/>
</dbReference>
<evidence type="ECO:0000313" key="7">
    <source>
        <dbReference type="EMBL" id="DAB36631.1"/>
    </source>
</evidence>
<dbReference type="Pfam" id="PF00155">
    <property type="entry name" value="Aminotran_1_2"/>
    <property type="match status" value="1"/>
</dbReference>
<feature type="domain" description="Aminotransferase class I/classII large" evidence="6">
    <location>
        <begin position="16"/>
        <end position="367"/>
    </location>
</feature>
<dbReference type="InterPro" id="IPR015422">
    <property type="entry name" value="PyrdxlP-dep_Trfase_small"/>
</dbReference>
<sequence length="376" mass="41375">LAITALARDLKAQGRDILSFSAGEPDFDTPQRVKDAAIEAIQKGCSKYTAVAGTPEVLKAIAGKLKRENNLEYKPSDIVVNVGAKHSLFNIFQAILDEKDEVIIPSPYWVTYPEIVKYSNGTPVFIETDEASCFKITPAQLKSAITPKTKVLLLNTPSNPTGSVYSKEELQALADVLKGTKILVVSDEMYEKILFDGRKFTSVAAISEDMYQRTITVNGLSKSVAMPGWRFGYLACPIKEIVNAIVDLQGQSTSNINSITQKAAIPALEGLVDDDIETMRVAFEKRRNLACELFSKIPQLSVVKPEGAFYLYVNTKAVENDSMKFCSKLLEKTGVAVVPGIGFGMEGYFRLSFATDDTTIRNGIARIADFVQHYER</sequence>
<dbReference type="EMBL" id="DLUG01000102">
    <property type="protein sequence ID" value="DAB36631.1"/>
    <property type="molecule type" value="Genomic_DNA"/>
</dbReference>
<evidence type="ECO:0000313" key="8">
    <source>
        <dbReference type="Proteomes" id="UP000231638"/>
    </source>
</evidence>
<evidence type="ECO:0000259" key="6">
    <source>
        <dbReference type="Pfam" id="PF00155"/>
    </source>
</evidence>
<dbReference type="Gene3D" id="3.40.640.10">
    <property type="entry name" value="Type I PLP-dependent aspartate aminotransferase-like (Major domain)"/>
    <property type="match status" value="1"/>
</dbReference>